<organism evidence="2 3">
    <name type="scientific">Trametes coccinea (strain BRFM310)</name>
    <name type="common">Pycnoporus coccineus</name>
    <dbReference type="NCBI Taxonomy" id="1353009"/>
    <lineage>
        <taxon>Eukaryota</taxon>
        <taxon>Fungi</taxon>
        <taxon>Dikarya</taxon>
        <taxon>Basidiomycota</taxon>
        <taxon>Agaricomycotina</taxon>
        <taxon>Agaricomycetes</taxon>
        <taxon>Polyporales</taxon>
        <taxon>Polyporaceae</taxon>
        <taxon>Trametes</taxon>
    </lineage>
</organism>
<protein>
    <submittedName>
        <fullName evidence="2">Uncharacterized protein</fullName>
    </submittedName>
</protein>
<gene>
    <name evidence="2" type="ORF">PYCCODRAFT_475664</name>
</gene>
<reference evidence="2 3" key="1">
    <citation type="journal article" date="2015" name="Biotechnol. Biofuels">
        <title>Enhanced degradation of softwood versus hardwood by the white-rot fungus Pycnoporus coccineus.</title>
        <authorList>
            <person name="Couturier M."/>
            <person name="Navarro D."/>
            <person name="Chevret D."/>
            <person name="Henrissat B."/>
            <person name="Piumi F."/>
            <person name="Ruiz-Duenas F.J."/>
            <person name="Martinez A.T."/>
            <person name="Grigoriev I.V."/>
            <person name="Riley R."/>
            <person name="Lipzen A."/>
            <person name="Berrin J.G."/>
            <person name="Master E.R."/>
            <person name="Rosso M.N."/>
        </authorList>
    </citation>
    <scope>NUCLEOTIDE SEQUENCE [LARGE SCALE GENOMIC DNA]</scope>
    <source>
        <strain evidence="2 3">BRFM310</strain>
    </source>
</reference>
<evidence type="ECO:0000313" key="2">
    <source>
        <dbReference type="EMBL" id="OSD01797.1"/>
    </source>
</evidence>
<keyword evidence="3" id="KW-1185">Reference proteome</keyword>
<feature type="region of interest" description="Disordered" evidence="1">
    <location>
        <begin position="84"/>
        <end position="107"/>
    </location>
</feature>
<dbReference type="EMBL" id="KZ084109">
    <property type="protein sequence ID" value="OSD01797.1"/>
    <property type="molecule type" value="Genomic_DNA"/>
</dbReference>
<name>A0A1Y2IKX7_TRAC3</name>
<evidence type="ECO:0000313" key="3">
    <source>
        <dbReference type="Proteomes" id="UP000193067"/>
    </source>
</evidence>
<accession>A0A1Y2IKX7</accession>
<dbReference type="Proteomes" id="UP000193067">
    <property type="component" value="Unassembled WGS sequence"/>
</dbReference>
<evidence type="ECO:0000256" key="1">
    <source>
        <dbReference type="SAM" id="MobiDB-lite"/>
    </source>
</evidence>
<feature type="compositionally biased region" description="Pro residues" evidence="1">
    <location>
        <begin position="88"/>
        <end position="98"/>
    </location>
</feature>
<proteinExistence type="predicted"/>
<dbReference type="AlphaFoldDB" id="A0A1Y2IKX7"/>
<sequence length="107" mass="12361">MQSGTLARITFRPRRVDFDTLSQESRVSPRSRFFSHRSCVPAQRPQARPGTVACLPWRHCGLTKERSCWGRFRGPLRSTRWPCRSPLPGRPCFPPPSRRQPSMSVVR</sequence>